<evidence type="ECO:0000256" key="13">
    <source>
        <dbReference type="ARBA" id="ARBA00023136"/>
    </source>
</evidence>
<dbReference type="SUPFAM" id="SSF46938">
    <property type="entry name" value="CRAL/TRIO N-terminal domain"/>
    <property type="match status" value="1"/>
</dbReference>
<evidence type="ECO:0000259" key="18">
    <source>
        <dbReference type="PROSITE" id="PS50191"/>
    </source>
</evidence>
<keyword evidence="7" id="KW-0349">Heme</keyword>
<keyword evidence="8" id="KW-0479">Metal-binding</keyword>
<accession>A0A100IMG1</accession>
<dbReference type="GO" id="GO:0017157">
    <property type="term" value="P:regulation of exocytosis"/>
    <property type="evidence" value="ECO:0007669"/>
    <property type="project" value="TreeGrafter"/>
</dbReference>
<feature type="region of interest" description="Disordered" evidence="17">
    <location>
        <begin position="1"/>
        <end position="128"/>
    </location>
</feature>
<protein>
    <recommendedName>
        <fullName evidence="4 16">Phosphatidylinositol transfer protein SFH5</fullName>
        <shortName evidence="16">PITP SFH5</shortName>
    </recommendedName>
</protein>
<dbReference type="AlphaFoldDB" id="A0A100IMG1"/>
<feature type="compositionally biased region" description="Basic and acidic residues" evidence="17">
    <location>
        <begin position="78"/>
        <end position="122"/>
    </location>
</feature>
<keyword evidence="12 16" id="KW-0445">Lipid transport</keyword>
<evidence type="ECO:0000256" key="6">
    <source>
        <dbReference type="ARBA" id="ARBA00022490"/>
    </source>
</evidence>
<evidence type="ECO:0000256" key="17">
    <source>
        <dbReference type="SAM" id="MobiDB-lite"/>
    </source>
</evidence>
<comment type="catalytic activity">
    <reaction evidence="14">
        <text>a 1,2-diacyl-sn-glycero-3-phospho-(1D-myo-inositol)(in) = a 1,2-diacyl-sn-glycero-3-phospho-(1D-myo-inositol)(out)</text>
        <dbReference type="Rhea" id="RHEA:38691"/>
        <dbReference type="ChEBI" id="CHEBI:57880"/>
    </reaction>
    <physiologicalReaction direction="left-to-right" evidence="14">
        <dbReference type="Rhea" id="RHEA:38692"/>
    </physiologicalReaction>
</comment>
<dbReference type="PANTHER" id="PTHR47669">
    <property type="entry name" value="PHOSPHATIDYLINOSITOL TRANSFER PROTEIN SFH5"/>
    <property type="match status" value="1"/>
</dbReference>
<reference evidence="20" key="1">
    <citation type="journal article" date="2016" name="Genome Announc.">
        <title>Draft genome sequence of Aspergillus niger strain An76.</title>
        <authorList>
            <person name="Gong W."/>
            <person name="Cheng Z."/>
            <person name="Zhang H."/>
            <person name="Liu L."/>
            <person name="Gao P."/>
            <person name="Wang L."/>
        </authorList>
    </citation>
    <scope>NUCLEOTIDE SEQUENCE [LARGE SCALE GENOMIC DNA]</scope>
    <source>
        <strain evidence="20">An76</strain>
    </source>
</reference>
<evidence type="ECO:0000256" key="11">
    <source>
        <dbReference type="ARBA" id="ARBA00023004"/>
    </source>
</evidence>
<dbReference type="CDD" id="cd00170">
    <property type="entry name" value="SEC14"/>
    <property type="match status" value="1"/>
</dbReference>
<dbReference type="VEuPathDB" id="FungiDB:An09g06480"/>
<evidence type="ECO:0000256" key="7">
    <source>
        <dbReference type="ARBA" id="ARBA00022617"/>
    </source>
</evidence>
<dbReference type="InterPro" id="IPR036273">
    <property type="entry name" value="CRAL/TRIO_N_dom_sf"/>
</dbReference>
<feature type="compositionally biased region" description="Low complexity" evidence="17">
    <location>
        <begin position="44"/>
        <end position="65"/>
    </location>
</feature>
<dbReference type="PROSITE" id="PS50191">
    <property type="entry name" value="CRAL_TRIO"/>
    <property type="match status" value="1"/>
</dbReference>
<dbReference type="VEuPathDB" id="FungiDB:ASPNIDRAFT2_1161348"/>
<evidence type="ECO:0000256" key="9">
    <source>
        <dbReference type="ARBA" id="ARBA00022824"/>
    </source>
</evidence>
<comment type="cofactor">
    <cofactor evidence="1">
        <name>heme b</name>
        <dbReference type="ChEBI" id="CHEBI:60344"/>
    </cofactor>
</comment>
<proteinExistence type="inferred from homology"/>
<evidence type="ECO:0000256" key="5">
    <source>
        <dbReference type="ARBA" id="ARBA00022448"/>
    </source>
</evidence>
<evidence type="ECO:0000313" key="20">
    <source>
        <dbReference type="Proteomes" id="UP000068243"/>
    </source>
</evidence>
<evidence type="ECO:0000256" key="15">
    <source>
        <dbReference type="ARBA" id="ARBA00024180"/>
    </source>
</evidence>
<dbReference type="GO" id="GO:0043001">
    <property type="term" value="P:Golgi to plasma membrane protein transport"/>
    <property type="evidence" value="ECO:0007669"/>
    <property type="project" value="TreeGrafter"/>
</dbReference>
<gene>
    <name evidence="19" type="ORF">ABL_06553</name>
</gene>
<comment type="function">
    <text evidence="15">Non-classical phosphatidylinositol (PtdIns) transfer protein (PITP), which exhibits PtdIns-binding/transfer activity in the absence of detectable PtdCho-binding/transfer activity. Regulates PtdIns(4,5)P2 homeostasis at the plasma membrane. Heme-binding protein that may play a role in organic oxidant-induced stress responses.</text>
</comment>
<dbReference type="VEuPathDB" id="FungiDB:ATCC64974_7890"/>
<dbReference type="PANTHER" id="PTHR47669:SF1">
    <property type="entry name" value="PHOSPHATIDYLINOSITOL TRANSFER PROTEIN SFH5"/>
    <property type="match status" value="1"/>
</dbReference>
<dbReference type="GO" id="GO:0032541">
    <property type="term" value="C:cortical endoplasmic reticulum"/>
    <property type="evidence" value="ECO:0007669"/>
    <property type="project" value="TreeGrafter"/>
</dbReference>
<evidence type="ECO:0000256" key="2">
    <source>
        <dbReference type="ARBA" id="ARBA00004406"/>
    </source>
</evidence>
<sequence length="482" mass="52862">MADQPEKTAAAAAPAAPEAQPPTTTTEPAVSESQPQPEVEQKVEPATTGEEAASPAPAAAATEPPVTEPAPAPAQEAIEDKKEEAPKEETKETKTEEPKEEQKADEPKAEPKAEEAKEEEQKPAQPEYLAKNPALSQFFDRLSAILSSTGYNEMWGVTLKDSSDVPTVNILIKFLRANEGNVKLAEEQLTKALQWRKEMNPLALTEGRYSAERYGGLGYVTKYPEANGKEVIVTWNVYGNVKSIDQTFGDVDGFIKWRVALMELAVKDLKLSEATTVIDYDGEDPYQMLQVHDYQNVSFLRLNPTIKAASKKTIEVFSMAYPELLREKFFVNVPAIMGWMFAAMKVFLSKNTTRKFHPISNGANLAREFPSLKDKFPKTYGGNGATLEEEAFTVNLEKAQPAPEAPKEEAKEEPKQGQTEAPKEEAKAEPAEAPKEEVKAEPAEAPKEEVKEEAKTEQPAAEEPTKAETAVTAQEAPAAEAK</sequence>
<keyword evidence="13 16" id="KW-0472">Membrane</keyword>
<dbReference type="GO" id="GO:0008526">
    <property type="term" value="F:phosphatidylinositol transfer activity"/>
    <property type="evidence" value="ECO:0007669"/>
    <property type="project" value="UniProtKB-UniRule"/>
</dbReference>
<dbReference type="Pfam" id="PF00650">
    <property type="entry name" value="CRAL_TRIO"/>
    <property type="match status" value="1"/>
</dbReference>
<dbReference type="Proteomes" id="UP000068243">
    <property type="component" value="Unassembled WGS sequence"/>
</dbReference>
<evidence type="ECO:0000256" key="16">
    <source>
        <dbReference type="RuleBase" id="RU367059"/>
    </source>
</evidence>
<dbReference type="SMART" id="SM00516">
    <property type="entry name" value="SEC14"/>
    <property type="match status" value="1"/>
</dbReference>
<feature type="compositionally biased region" description="Basic and acidic residues" evidence="17">
    <location>
        <begin position="405"/>
        <end position="456"/>
    </location>
</feature>
<evidence type="ECO:0000256" key="8">
    <source>
        <dbReference type="ARBA" id="ARBA00022723"/>
    </source>
</evidence>
<feature type="compositionally biased region" description="Low complexity" evidence="17">
    <location>
        <begin position="457"/>
        <end position="482"/>
    </location>
</feature>
<dbReference type="InterPro" id="IPR042938">
    <property type="entry name" value="Sfh5"/>
</dbReference>
<comment type="subcellular location">
    <subcellularLocation>
        <location evidence="16">Cytoplasm</location>
    </subcellularLocation>
    <subcellularLocation>
        <location evidence="2 16">Endoplasmic reticulum membrane</location>
        <topology evidence="2 16">Peripheral membrane protein</topology>
    </subcellularLocation>
    <subcellularLocation>
        <location evidence="16">Microsome membrane</location>
        <topology evidence="16">Peripheral membrane protein</topology>
    </subcellularLocation>
</comment>
<organism evidence="19 20">
    <name type="scientific">Aspergillus niger</name>
    <dbReference type="NCBI Taxonomy" id="5061"/>
    <lineage>
        <taxon>Eukaryota</taxon>
        <taxon>Fungi</taxon>
        <taxon>Dikarya</taxon>
        <taxon>Ascomycota</taxon>
        <taxon>Pezizomycotina</taxon>
        <taxon>Eurotiomycetes</taxon>
        <taxon>Eurotiomycetidae</taxon>
        <taxon>Eurotiales</taxon>
        <taxon>Aspergillaceae</taxon>
        <taxon>Aspergillus</taxon>
        <taxon>Aspergillus subgen. Circumdati</taxon>
    </lineage>
</organism>
<keyword evidence="11" id="KW-0408">Iron</keyword>
<dbReference type="InterPro" id="IPR011074">
    <property type="entry name" value="CRAL/TRIO_N_dom"/>
</dbReference>
<dbReference type="OMA" id="MVQIHDY"/>
<dbReference type="Pfam" id="PF03765">
    <property type="entry name" value="CRAL_TRIO_N"/>
    <property type="match status" value="1"/>
</dbReference>
<dbReference type="GO" id="GO:0046872">
    <property type="term" value="F:metal ion binding"/>
    <property type="evidence" value="ECO:0007669"/>
    <property type="project" value="UniProtKB-KW"/>
</dbReference>
<dbReference type="EMBL" id="BCMY01000010">
    <property type="protein sequence ID" value="GAQ43892.1"/>
    <property type="molecule type" value="Genomic_DNA"/>
</dbReference>
<feature type="region of interest" description="Disordered" evidence="17">
    <location>
        <begin position="399"/>
        <end position="482"/>
    </location>
</feature>
<dbReference type="VEuPathDB" id="FungiDB:M747DRAFT_318961"/>
<dbReference type="GO" id="GO:0005829">
    <property type="term" value="C:cytosol"/>
    <property type="evidence" value="ECO:0007669"/>
    <property type="project" value="TreeGrafter"/>
</dbReference>
<dbReference type="Gene3D" id="3.40.525.10">
    <property type="entry name" value="CRAL-TRIO lipid binding domain"/>
    <property type="match status" value="1"/>
</dbReference>
<dbReference type="InterPro" id="IPR001251">
    <property type="entry name" value="CRAL-TRIO_dom"/>
</dbReference>
<keyword evidence="5 16" id="KW-0813">Transport</keyword>
<keyword evidence="9 16" id="KW-0256">Endoplasmic reticulum</keyword>
<feature type="domain" description="CRAL-TRIO" evidence="18">
    <location>
        <begin position="207"/>
        <end position="388"/>
    </location>
</feature>
<evidence type="ECO:0000256" key="1">
    <source>
        <dbReference type="ARBA" id="ARBA00001970"/>
    </source>
</evidence>
<dbReference type="OrthoDB" id="75724at2759"/>
<evidence type="ECO:0000256" key="3">
    <source>
        <dbReference type="ARBA" id="ARBA00006667"/>
    </source>
</evidence>
<evidence type="ECO:0000313" key="19">
    <source>
        <dbReference type="EMBL" id="GAQ43892.1"/>
    </source>
</evidence>
<dbReference type="InterPro" id="IPR036865">
    <property type="entry name" value="CRAL-TRIO_dom_sf"/>
</dbReference>
<keyword evidence="10 16" id="KW-0492">Microsome</keyword>
<dbReference type="GO" id="GO:0005789">
    <property type="term" value="C:endoplasmic reticulum membrane"/>
    <property type="evidence" value="ECO:0007669"/>
    <property type="project" value="UniProtKB-SubCell"/>
</dbReference>
<comment type="caution">
    <text evidence="19">The sequence shown here is derived from an EMBL/GenBank/DDBJ whole genome shotgun (WGS) entry which is preliminary data.</text>
</comment>
<feature type="compositionally biased region" description="Low complexity" evidence="17">
    <location>
        <begin position="8"/>
        <end position="29"/>
    </location>
</feature>
<name>A0A100IMG1_ASPNG</name>
<dbReference type="FunFam" id="3.40.525.10:FF:000017">
    <property type="entry name" value="Phosphatidylinositol transfer protein sfh5"/>
    <property type="match status" value="1"/>
</dbReference>
<comment type="similarity">
    <text evidence="3 16">Belongs to the SFH5 family.</text>
</comment>
<keyword evidence="6 16" id="KW-0963">Cytoplasm</keyword>
<evidence type="ECO:0000256" key="12">
    <source>
        <dbReference type="ARBA" id="ARBA00023055"/>
    </source>
</evidence>
<evidence type="ECO:0000256" key="10">
    <source>
        <dbReference type="ARBA" id="ARBA00022848"/>
    </source>
</evidence>
<dbReference type="GO" id="GO:0005886">
    <property type="term" value="C:plasma membrane"/>
    <property type="evidence" value="ECO:0007669"/>
    <property type="project" value="TreeGrafter"/>
</dbReference>
<evidence type="ECO:0000256" key="4">
    <source>
        <dbReference type="ARBA" id="ARBA00018320"/>
    </source>
</evidence>
<dbReference type="SUPFAM" id="SSF52087">
    <property type="entry name" value="CRAL/TRIO domain"/>
    <property type="match status" value="1"/>
</dbReference>
<evidence type="ECO:0000256" key="14">
    <source>
        <dbReference type="ARBA" id="ARBA00024146"/>
    </source>
</evidence>